<reference evidence="2" key="1">
    <citation type="submission" date="2022-04" db="EMBL/GenBank/DDBJ databases">
        <title>Whole genome sequence of Sphaerotilus sp. FB-5.</title>
        <authorList>
            <person name="Takeda M."/>
            <person name="Narihara S."/>
            <person name="Akimoto M."/>
            <person name="Akimoto R."/>
            <person name="Nishiyashiki S."/>
            <person name="Murakami T."/>
        </authorList>
    </citation>
    <scope>NUCLEOTIDE SEQUENCE</scope>
    <source>
        <strain evidence="2">FB-5</strain>
    </source>
</reference>
<dbReference type="RefSeq" id="WP_251970785.1">
    <property type="nucleotide sequence ID" value="NZ_AP025730.1"/>
</dbReference>
<gene>
    <name evidence="2" type="ORF">CATMQ487_45770</name>
</gene>
<dbReference type="Proteomes" id="UP001057498">
    <property type="component" value="Chromosome"/>
</dbReference>
<protein>
    <submittedName>
        <fullName evidence="2">Uncharacterized protein</fullName>
    </submittedName>
</protein>
<evidence type="ECO:0000313" key="2">
    <source>
        <dbReference type="EMBL" id="BDI07607.1"/>
    </source>
</evidence>
<accession>A0ABN6PT87</accession>
<evidence type="ECO:0000256" key="1">
    <source>
        <dbReference type="SAM" id="Phobius"/>
    </source>
</evidence>
<feature type="transmembrane region" description="Helical" evidence="1">
    <location>
        <begin position="12"/>
        <end position="34"/>
    </location>
</feature>
<keyword evidence="1" id="KW-0472">Membrane</keyword>
<name>A0ABN6PT87_9BURK</name>
<sequence length="249" mass="26544">MPDRPPRPMWQIVLGLVAGVLILVAAAFVLPWLMPPSRQDASTATDQLPWQIQLRPDGGTQVFGLRLGGSAPSRLEEAQALWPQEVMKVALLSSSAGHLALEAYLESVRVGGLQGKLVLAAQADPAHLTAWAQRSLRGEILPSGARQASLRAEDLAEARRSVLGGVVFLPAARLDEATVQQRFGMPAQRLATADAAVHLLYPDRGLAITLTTEGRERPVLQYVAPADFQQRLRAPLDAAASAPPAASAP</sequence>
<keyword evidence="1" id="KW-1133">Transmembrane helix</keyword>
<evidence type="ECO:0000313" key="3">
    <source>
        <dbReference type="Proteomes" id="UP001057498"/>
    </source>
</evidence>
<proteinExistence type="predicted"/>
<dbReference type="EMBL" id="AP025730">
    <property type="protein sequence ID" value="BDI07607.1"/>
    <property type="molecule type" value="Genomic_DNA"/>
</dbReference>
<keyword evidence="3" id="KW-1185">Reference proteome</keyword>
<keyword evidence="1" id="KW-0812">Transmembrane</keyword>
<organism evidence="2 3">
    <name type="scientific">Sphaerotilus microaerophilus</name>
    <dbReference type="NCBI Taxonomy" id="2914710"/>
    <lineage>
        <taxon>Bacteria</taxon>
        <taxon>Pseudomonadati</taxon>
        <taxon>Pseudomonadota</taxon>
        <taxon>Betaproteobacteria</taxon>
        <taxon>Burkholderiales</taxon>
        <taxon>Sphaerotilaceae</taxon>
        <taxon>Sphaerotilus</taxon>
    </lineage>
</organism>